<feature type="compositionally biased region" description="Polar residues" evidence="1">
    <location>
        <begin position="39"/>
        <end position="51"/>
    </location>
</feature>
<reference evidence="2" key="1">
    <citation type="journal article" date="2023" name="PLoS Negl. Trop. Dis.">
        <title>A genome sequence for Biomphalaria pfeifferi, the major vector snail for the human-infecting parasite Schistosoma mansoni.</title>
        <authorList>
            <person name="Bu L."/>
            <person name="Lu L."/>
            <person name="Laidemitt M.R."/>
            <person name="Zhang S.M."/>
            <person name="Mutuku M."/>
            <person name="Mkoji G."/>
            <person name="Steinauer M."/>
            <person name="Loker E.S."/>
        </authorList>
    </citation>
    <scope>NUCLEOTIDE SEQUENCE</scope>
    <source>
        <strain evidence="2">KasaAsao</strain>
    </source>
</reference>
<gene>
    <name evidence="2" type="ORF">Bpfe_007592</name>
</gene>
<sequence>MSIAVAHVPIGATSASPPKYYALDSDHHHHLLKQDRTHSLYNSTPNSSCGDSSRDSTDIKSISSVSPDLPQDHQHYPQYPRHDLRGHRSSNLYGNPVAAPVLGGNIGSQNMPSAFGPLDGSE</sequence>
<dbReference type="EMBL" id="JASAOG010000023">
    <property type="protein sequence ID" value="KAK0062872.1"/>
    <property type="molecule type" value="Genomic_DNA"/>
</dbReference>
<feature type="non-terminal residue" evidence="2">
    <location>
        <position position="122"/>
    </location>
</feature>
<organism evidence="2 3">
    <name type="scientific">Biomphalaria pfeifferi</name>
    <name type="common">Bloodfluke planorb</name>
    <name type="synonym">Freshwater snail</name>
    <dbReference type="NCBI Taxonomy" id="112525"/>
    <lineage>
        <taxon>Eukaryota</taxon>
        <taxon>Metazoa</taxon>
        <taxon>Spiralia</taxon>
        <taxon>Lophotrochozoa</taxon>
        <taxon>Mollusca</taxon>
        <taxon>Gastropoda</taxon>
        <taxon>Heterobranchia</taxon>
        <taxon>Euthyneura</taxon>
        <taxon>Panpulmonata</taxon>
        <taxon>Hygrophila</taxon>
        <taxon>Lymnaeoidea</taxon>
        <taxon>Planorbidae</taxon>
        <taxon>Biomphalaria</taxon>
    </lineage>
</organism>
<evidence type="ECO:0000256" key="1">
    <source>
        <dbReference type="SAM" id="MobiDB-lite"/>
    </source>
</evidence>
<evidence type="ECO:0000313" key="2">
    <source>
        <dbReference type="EMBL" id="KAK0062872.1"/>
    </source>
</evidence>
<proteinExistence type="predicted"/>
<accession>A0AAD8BZC8</accession>
<evidence type="ECO:0000313" key="3">
    <source>
        <dbReference type="Proteomes" id="UP001233172"/>
    </source>
</evidence>
<feature type="compositionally biased region" description="Basic and acidic residues" evidence="1">
    <location>
        <begin position="70"/>
        <end position="83"/>
    </location>
</feature>
<name>A0AAD8BZC8_BIOPF</name>
<comment type="caution">
    <text evidence="2">The sequence shown here is derived from an EMBL/GenBank/DDBJ whole genome shotgun (WGS) entry which is preliminary data.</text>
</comment>
<feature type="region of interest" description="Disordered" evidence="1">
    <location>
        <begin position="36"/>
        <end position="96"/>
    </location>
</feature>
<reference evidence="2" key="2">
    <citation type="submission" date="2023-04" db="EMBL/GenBank/DDBJ databases">
        <authorList>
            <person name="Bu L."/>
            <person name="Lu L."/>
            <person name="Laidemitt M.R."/>
            <person name="Zhang S.M."/>
            <person name="Mutuku M."/>
            <person name="Mkoji G."/>
            <person name="Steinauer M."/>
            <person name="Loker E.S."/>
        </authorList>
    </citation>
    <scope>NUCLEOTIDE SEQUENCE</scope>
    <source>
        <strain evidence="2">KasaAsao</strain>
        <tissue evidence="2">Whole Snail</tissue>
    </source>
</reference>
<dbReference type="Proteomes" id="UP001233172">
    <property type="component" value="Unassembled WGS sequence"/>
</dbReference>
<protein>
    <submittedName>
        <fullName evidence="2">Transcription factor AP-2-beta-like isoform X1</fullName>
    </submittedName>
</protein>
<dbReference type="AlphaFoldDB" id="A0AAD8BZC8"/>
<keyword evidence="3" id="KW-1185">Reference proteome</keyword>